<evidence type="ECO:0000256" key="1">
    <source>
        <dbReference type="SAM" id="Phobius"/>
    </source>
</evidence>
<dbReference type="PANTHER" id="PTHR43668:SF5">
    <property type="entry name" value="AMIDOHYDROLASE 3 DOMAIN-CONTAINING PROTEIN"/>
    <property type="match status" value="1"/>
</dbReference>
<gene>
    <name evidence="3" type="ORF">BT96DRAFT_986760</name>
</gene>
<dbReference type="Pfam" id="PF01979">
    <property type="entry name" value="Amidohydro_1"/>
    <property type="match status" value="1"/>
</dbReference>
<feature type="transmembrane region" description="Helical" evidence="1">
    <location>
        <begin position="21"/>
        <end position="45"/>
    </location>
</feature>
<dbReference type="PROSITE" id="PS51257">
    <property type="entry name" value="PROKAR_LIPOPROTEIN"/>
    <property type="match status" value="1"/>
</dbReference>
<sequence>MEKALIPPYSYERPLRRKPHPMLGVALALSLWVACVYTGLFTGFATKRSSVKVPINAQQIVQKCAHIDVIPSPPVDFYSRDESDRYVPGTKPTLIKNATIWTGNVDGLEVVLGDLLLDKGIIQAVGDVPAHMLEAYDNISVLEANGGWVSPGIVDLHSHLGDGASPSLSGSSDTNSRKGLVQPWLRSLDALNTHDDAYRLSISGGVTTAVILPGSANAIGGQAFVIKLRPTEERSPSSMLLEPPFNFSGSGIEEVYPPRWRQLKQACGENPSRVYSGTRMDTIWAYRKGYEEARKIKVKQDAYCEKAMAGQWDDLGEFPEELEWEALVDVLRGKVKIQNHCYEAVDLDGIVRLTNEFKFSIAAFHHAHETYLVPDLLKKAYGHTPAVALFATNGRYKREAYRGSEFAPRVLADEGIQVVMKSDHPVLNSRYLLHEAQQAHYFGLADNLALASVISTPATIMGQEHRIGYIRKAYDADIVLWDSHPLAIGVTPKQVFIDGVAQLENPFTSTKPKALQHAPETPNFDEETKAALKYDGLPPLEPKEITSDVVVFTNFDSLFLDLGNGVEQIFASQNHSGAPQIAVVKDGKIICTGTSEMCSPTSYMTSRTINLRGGSLAPGLLSYGSELGLTHISGPSILGGDEAVIRAVDGLLFSTRDALLAYRSGVTAGVTAPSSSGFWLDDVALHVAISLSSPVSVSTQIATLRKLLLGDANGDLGSQFTKVVEGKIPLIISVDNTDIMASLIQLKAEVESTSGYAIQMTFSGASEAHLLAKEIGVAGVGVIVSPARPFPSTWEMRRILPGPPLTQNSAISTLLANNVTVGVGVDGAWAARNTRFDVSWAALEADGEISKAKAIALASSNLEKLLGLKSGTVTSDLVATTGGTVLDFESKVVGVVSAKRGVVDLF</sequence>
<dbReference type="InterPro" id="IPR011059">
    <property type="entry name" value="Metal-dep_hydrolase_composite"/>
</dbReference>
<dbReference type="InterPro" id="IPR032466">
    <property type="entry name" value="Metal_Hydrolase"/>
</dbReference>
<dbReference type="AlphaFoldDB" id="A0A6A4IAV5"/>
<dbReference type="OrthoDB" id="10258955at2759"/>
<keyword evidence="4" id="KW-1185">Reference proteome</keyword>
<feature type="domain" description="Amidohydrolase-related" evidence="2">
    <location>
        <begin position="148"/>
        <end position="499"/>
    </location>
</feature>
<evidence type="ECO:0000313" key="4">
    <source>
        <dbReference type="Proteomes" id="UP000799118"/>
    </source>
</evidence>
<dbReference type="SUPFAM" id="SSF51556">
    <property type="entry name" value="Metallo-dependent hydrolases"/>
    <property type="match status" value="1"/>
</dbReference>
<evidence type="ECO:0000313" key="3">
    <source>
        <dbReference type="EMBL" id="KAE9407140.1"/>
    </source>
</evidence>
<proteinExistence type="predicted"/>
<dbReference type="EMBL" id="ML769397">
    <property type="protein sequence ID" value="KAE9407140.1"/>
    <property type="molecule type" value="Genomic_DNA"/>
</dbReference>
<dbReference type="GO" id="GO:0005737">
    <property type="term" value="C:cytoplasm"/>
    <property type="evidence" value="ECO:0007669"/>
    <property type="project" value="TreeGrafter"/>
</dbReference>
<dbReference type="Proteomes" id="UP000799118">
    <property type="component" value="Unassembled WGS sequence"/>
</dbReference>
<name>A0A6A4IAV5_9AGAR</name>
<protein>
    <submittedName>
        <fullName evidence="3">Carbohydrate esterase family 9 protein</fullName>
    </submittedName>
</protein>
<evidence type="ECO:0000259" key="2">
    <source>
        <dbReference type="Pfam" id="PF01979"/>
    </source>
</evidence>
<accession>A0A6A4IAV5</accession>
<dbReference type="SUPFAM" id="SSF51338">
    <property type="entry name" value="Composite domain of metallo-dependent hydrolases"/>
    <property type="match status" value="1"/>
</dbReference>
<dbReference type="InterPro" id="IPR006680">
    <property type="entry name" value="Amidohydro-rel"/>
</dbReference>
<keyword evidence="1" id="KW-0812">Transmembrane</keyword>
<dbReference type="GO" id="GO:0004038">
    <property type="term" value="F:allantoinase activity"/>
    <property type="evidence" value="ECO:0007669"/>
    <property type="project" value="TreeGrafter"/>
</dbReference>
<keyword evidence="1" id="KW-0472">Membrane</keyword>
<organism evidence="3 4">
    <name type="scientific">Gymnopus androsaceus JB14</name>
    <dbReference type="NCBI Taxonomy" id="1447944"/>
    <lineage>
        <taxon>Eukaryota</taxon>
        <taxon>Fungi</taxon>
        <taxon>Dikarya</taxon>
        <taxon>Basidiomycota</taxon>
        <taxon>Agaricomycotina</taxon>
        <taxon>Agaricomycetes</taxon>
        <taxon>Agaricomycetidae</taxon>
        <taxon>Agaricales</taxon>
        <taxon>Marasmiineae</taxon>
        <taxon>Omphalotaceae</taxon>
        <taxon>Gymnopus</taxon>
    </lineage>
</organism>
<reference evidence="3" key="1">
    <citation type="journal article" date="2019" name="Environ. Microbiol.">
        <title>Fungal ecological strategies reflected in gene transcription - a case study of two litter decomposers.</title>
        <authorList>
            <person name="Barbi F."/>
            <person name="Kohler A."/>
            <person name="Barry K."/>
            <person name="Baskaran P."/>
            <person name="Daum C."/>
            <person name="Fauchery L."/>
            <person name="Ihrmark K."/>
            <person name="Kuo A."/>
            <person name="LaButti K."/>
            <person name="Lipzen A."/>
            <person name="Morin E."/>
            <person name="Grigoriev I.V."/>
            <person name="Henrissat B."/>
            <person name="Lindahl B."/>
            <person name="Martin F."/>
        </authorList>
    </citation>
    <scope>NUCLEOTIDE SEQUENCE</scope>
    <source>
        <strain evidence="3">JB14</strain>
    </source>
</reference>
<keyword evidence="1" id="KW-1133">Transmembrane helix</keyword>
<dbReference type="Gene3D" id="3.20.20.140">
    <property type="entry name" value="Metal-dependent hydrolases"/>
    <property type="match status" value="2"/>
</dbReference>
<dbReference type="InterPro" id="IPR050138">
    <property type="entry name" value="DHOase/Allantoinase_Hydrolase"/>
</dbReference>
<dbReference type="PANTHER" id="PTHR43668">
    <property type="entry name" value="ALLANTOINASE"/>
    <property type="match status" value="1"/>
</dbReference>
<dbReference type="GO" id="GO:0006145">
    <property type="term" value="P:purine nucleobase catabolic process"/>
    <property type="evidence" value="ECO:0007669"/>
    <property type="project" value="TreeGrafter"/>
</dbReference>